<evidence type="ECO:0000313" key="10">
    <source>
        <dbReference type="EMBL" id="AHK79382.1"/>
    </source>
</evidence>
<dbReference type="PANTHER" id="PTHR30026:SF23">
    <property type="entry name" value="TO APRF-PUTATIVE OUTER MEMBRANE EFFLUX PROTEIN OR SECRETED ALKALINE PHOSPHATASE-RELATED"/>
    <property type="match status" value="1"/>
</dbReference>
<dbReference type="InterPro" id="IPR051906">
    <property type="entry name" value="TolC-like"/>
</dbReference>
<keyword evidence="9" id="KW-0732">Signal</keyword>
<dbReference type="Pfam" id="PF02321">
    <property type="entry name" value="OEP"/>
    <property type="match status" value="2"/>
</dbReference>
<evidence type="ECO:0000256" key="9">
    <source>
        <dbReference type="SAM" id="SignalP"/>
    </source>
</evidence>
<dbReference type="Gene3D" id="1.20.1600.10">
    <property type="entry name" value="Outer membrane efflux proteins (OEP)"/>
    <property type="match status" value="1"/>
</dbReference>
<keyword evidence="7" id="KW-0998">Cell outer membrane</keyword>
<dbReference type="RefSeq" id="WP_025281839.1">
    <property type="nucleotide sequence ID" value="NZ_CP007268.1"/>
</dbReference>
<keyword evidence="11" id="KW-1185">Reference proteome</keyword>
<dbReference type="GO" id="GO:0015562">
    <property type="term" value="F:efflux transmembrane transporter activity"/>
    <property type="evidence" value="ECO:0007669"/>
    <property type="project" value="InterPro"/>
</dbReference>
<feature type="compositionally biased region" description="Low complexity" evidence="8">
    <location>
        <begin position="54"/>
        <end position="71"/>
    </location>
</feature>
<dbReference type="HOGENOM" id="CLU_022604_2_0_6"/>
<evidence type="ECO:0000256" key="6">
    <source>
        <dbReference type="ARBA" id="ARBA00023136"/>
    </source>
</evidence>
<dbReference type="OrthoDB" id="5778546at2"/>
<comment type="similarity">
    <text evidence="2">Belongs to the outer membrane factor (OMF) (TC 1.B.17) family.</text>
</comment>
<evidence type="ECO:0000256" key="3">
    <source>
        <dbReference type="ARBA" id="ARBA00022448"/>
    </source>
</evidence>
<dbReference type="GO" id="GO:0015288">
    <property type="term" value="F:porin activity"/>
    <property type="evidence" value="ECO:0007669"/>
    <property type="project" value="TreeGrafter"/>
</dbReference>
<feature type="region of interest" description="Disordered" evidence="8">
    <location>
        <begin position="44"/>
        <end position="75"/>
    </location>
</feature>
<feature type="signal peptide" evidence="9">
    <location>
        <begin position="1"/>
        <end position="30"/>
    </location>
</feature>
<protein>
    <submittedName>
        <fullName evidence="10">Transporter</fullName>
    </submittedName>
</protein>
<evidence type="ECO:0000256" key="2">
    <source>
        <dbReference type="ARBA" id="ARBA00007613"/>
    </source>
</evidence>
<evidence type="ECO:0000256" key="1">
    <source>
        <dbReference type="ARBA" id="ARBA00004442"/>
    </source>
</evidence>
<dbReference type="InterPro" id="IPR003423">
    <property type="entry name" value="OMP_efflux"/>
</dbReference>
<dbReference type="PATRIC" id="fig|1354791.3.peg.2390"/>
<comment type="subcellular location">
    <subcellularLocation>
        <location evidence="1">Cell outer membrane</location>
    </subcellularLocation>
</comment>
<proteinExistence type="inferred from homology"/>
<accession>W8KQU0</accession>
<dbReference type="SUPFAM" id="SSF56954">
    <property type="entry name" value="Outer membrane efflux proteins (OEP)"/>
    <property type="match status" value="1"/>
</dbReference>
<dbReference type="PANTHER" id="PTHR30026">
    <property type="entry name" value="OUTER MEMBRANE PROTEIN TOLC"/>
    <property type="match status" value="1"/>
</dbReference>
<evidence type="ECO:0000256" key="8">
    <source>
        <dbReference type="SAM" id="MobiDB-lite"/>
    </source>
</evidence>
<keyword evidence="6" id="KW-0472">Membrane</keyword>
<gene>
    <name evidence="10" type="ORF">M911_09715</name>
</gene>
<dbReference type="EMBL" id="CP007268">
    <property type="protein sequence ID" value="AHK79382.1"/>
    <property type="molecule type" value="Genomic_DNA"/>
</dbReference>
<evidence type="ECO:0000256" key="7">
    <source>
        <dbReference type="ARBA" id="ARBA00023237"/>
    </source>
</evidence>
<sequence length="549" mass="60982">MMSPNRTLRPTLLALALSGLMLLPATQAQADDLPTPPWLEERLDAWGPAPHTLPEGAPKPGAPAAWSPGPGQVSSGQLELSVENAVFMALQNNRSLAMEQLQPLITGTFEAVERAVFDPVLFAEMSLSEDETVRQFDQAQIPDQVTRSQRDRAEAGLRQSLPTGTDIELSLRTVRSESTRTDEQFTSRAGLTLTQALLRGARIDSNLASLRQARVDTQSSLYEFRGFTESLVADVETAYWDYVLASRRTQIFEESLAVASQQLEETRQRIRVGDRPESEEISARAEEALRRQGLIDARSQRAQTRIRLLQLINPSVAHWGTHVTPLDAPDPQVPALEPVGDHMQLARELRPALNEARLRVQRGELELIRTRQGLLPRLDLFVTLGQSGYASAFGDAWREVDGPGYDYSVGLQLEYPIGNRAARADAERAGLSRQQALEALGNLQQLTALDVQNAWFEANRTREQIQATQLTRELQEEVLRGEQARFRVGTGTALALSQAQRDLLESQLEEAEAIIRHRQALTELYRQSGTLLLRRGIEAPGDQAVEVSF</sequence>
<dbReference type="AlphaFoldDB" id="W8KQU0"/>
<feature type="chain" id="PRO_5004910705" evidence="9">
    <location>
        <begin position="31"/>
        <end position="549"/>
    </location>
</feature>
<reference evidence="11" key="2">
    <citation type="submission" date="2014-02" db="EMBL/GenBank/DDBJ databases">
        <title>Draft Genome Sequence of extremely halophilic bacteria Halorhodospira halochloris.</title>
        <authorList>
            <person name="Singh K.S."/>
        </authorList>
    </citation>
    <scope>NUCLEOTIDE SEQUENCE [LARGE SCALE GENOMIC DNA]</scope>
    <source>
        <strain evidence="11">A</strain>
    </source>
</reference>
<organism evidence="10 11">
    <name type="scientific">Ectothiorhodospira haloalkaliphila</name>
    <dbReference type="NCBI Taxonomy" id="421628"/>
    <lineage>
        <taxon>Bacteria</taxon>
        <taxon>Pseudomonadati</taxon>
        <taxon>Pseudomonadota</taxon>
        <taxon>Gammaproteobacteria</taxon>
        <taxon>Chromatiales</taxon>
        <taxon>Ectothiorhodospiraceae</taxon>
        <taxon>Ectothiorhodospira</taxon>
    </lineage>
</organism>
<keyword evidence="5" id="KW-0812">Transmembrane</keyword>
<evidence type="ECO:0000313" key="11">
    <source>
        <dbReference type="Proteomes" id="UP000019442"/>
    </source>
</evidence>
<reference evidence="10 11" key="1">
    <citation type="journal article" date="2014" name="J Genomics">
        <title>Draft Genome Sequence of the Extremely Halophilic Phototrophic Purple Sulfur Bacterium Halorhodospira halochloris.</title>
        <authorList>
            <person name="Singh K.S."/>
            <person name="Kirksey J."/>
            <person name="Hoff W.D."/>
            <person name="Deole R."/>
        </authorList>
    </citation>
    <scope>NUCLEOTIDE SEQUENCE [LARGE SCALE GENOMIC DNA]</scope>
    <source>
        <strain evidence="10 11">A</strain>
    </source>
</reference>
<name>W8KQU0_9GAMM</name>
<dbReference type="GO" id="GO:1990281">
    <property type="term" value="C:efflux pump complex"/>
    <property type="evidence" value="ECO:0007669"/>
    <property type="project" value="TreeGrafter"/>
</dbReference>
<dbReference type="Proteomes" id="UP000019442">
    <property type="component" value="Chromosome"/>
</dbReference>
<keyword evidence="3" id="KW-0813">Transport</keyword>
<dbReference type="KEGG" id="hhc:M911_09715"/>
<evidence type="ECO:0000256" key="5">
    <source>
        <dbReference type="ARBA" id="ARBA00022692"/>
    </source>
</evidence>
<dbReference type="GO" id="GO:0009279">
    <property type="term" value="C:cell outer membrane"/>
    <property type="evidence" value="ECO:0007669"/>
    <property type="project" value="UniProtKB-SubCell"/>
</dbReference>
<evidence type="ECO:0000256" key="4">
    <source>
        <dbReference type="ARBA" id="ARBA00022452"/>
    </source>
</evidence>
<keyword evidence="4" id="KW-1134">Transmembrane beta strand</keyword>